<protein>
    <submittedName>
        <fullName evidence="6">DNA damage-binding protein 1a</fullName>
    </submittedName>
</protein>
<evidence type="ECO:0000259" key="4">
    <source>
        <dbReference type="Pfam" id="PF03178"/>
    </source>
</evidence>
<dbReference type="Gene3D" id="1.10.150.910">
    <property type="match status" value="1"/>
</dbReference>
<evidence type="ECO:0000259" key="5">
    <source>
        <dbReference type="Pfam" id="PF10433"/>
    </source>
</evidence>
<dbReference type="Pfam" id="PF10433">
    <property type="entry name" value="Beta-prop_RSE1_1st"/>
    <property type="match status" value="1"/>
</dbReference>
<dbReference type="InterPro" id="IPR004871">
    <property type="entry name" value="RSE1/DDB1/CPSF1_C"/>
</dbReference>
<dbReference type="STRING" id="133383.A0A1R0GW18"/>
<dbReference type="EMBL" id="LSSL01002782">
    <property type="protein sequence ID" value="OLY81094.1"/>
    <property type="molecule type" value="Genomic_DNA"/>
</dbReference>
<dbReference type="GO" id="GO:0003676">
    <property type="term" value="F:nucleic acid binding"/>
    <property type="evidence" value="ECO:0007669"/>
    <property type="project" value="InterPro"/>
</dbReference>
<feature type="domain" description="RSE1/DDB1/CPSF1 C-terminal" evidence="4">
    <location>
        <begin position="896"/>
        <end position="1050"/>
    </location>
</feature>
<name>A0A1R0GW18_9FUNG</name>
<keyword evidence="7" id="KW-1185">Reference proteome</keyword>
<reference evidence="6 7" key="1">
    <citation type="journal article" date="2016" name="Mol. Biol. Evol.">
        <title>Genome-Wide Survey of Gut Fungi (Harpellales) Reveals the First Horizontally Transferred Ubiquitin Gene from a Mosquito Host.</title>
        <authorList>
            <person name="Wang Y."/>
            <person name="White M.M."/>
            <person name="Kvist S."/>
            <person name="Moncalvo J.M."/>
        </authorList>
    </citation>
    <scope>NUCLEOTIDE SEQUENCE [LARGE SCALE GENOMIC DNA]</scope>
    <source>
        <strain evidence="6 7">ALG-7-W6</strain>
    </source>
</reference>
<dbReference type="Pfam" id="PF03178">
    <property type="entry name" value="CPSF_A"/>
    <property type="match status" value="1"/>
</dbReference>
<evidence type="ECO:0000256" key="1">
    <source>
        <dbReference type="ARBA" id="ARBA00004123"/>
    </source>
</evidence>
<gene>
    <name evidence="6" type="ORF">AYI68_g4799</name>
</gene>
<feature type="region of interest" description="Disordered" evidence="3">
    <location>
        <begin position="482"/>
        <end position="502"/>
    </location>
</feature>
<dbReference type="Gene3D" id="2.130.10.10">
    <property type="entry name" value="YVTN repeat-like/Quinoprotein amine dehydrogenase"/>
    <property type="match status" value="3"/>
</dbReference>
<comment type="caution">
    <text evidence="6">The sequence shown here is derived from an EMBL/GenBank/DDBJ whole genome shotgun (WGS) entry which is preliminary data.</text>
</comment>
<evidence type="ECO:0000256" key="3">
    <source>
        <dbReference type="SAM" id="MobiDB-lite"/>
    </source>
</evidence>
<feature type="region of interest" description="Disordered" evidence="3">
    <location>
        <begin position="1143"/>
        <end position="1172"/>
    </location>
</feature>
<comment type="subcellular location">
    <subcellularLocation>
        <location evidence="1">Nucleus</location>
    </subcellularLocation>
</comment>
<dbReference type="Proteomes" id="UP000187455">
    <property type="component" value="Unassembled WGS sequence"/>
</dbReference>
<proteinExistence type="predicted"/>
<dbReference type="OrthoDB" id="433457at2759"/>
<dbReference type="GO" id="GO:0005634">
    <property type="term" value="C:nucleus"/>
    <property type="evidence" value="ECO:0007669"/>
    <property type="project" value="UniProtKB-SubCell"/>
</dbReference>
<dbReference type="InterPro" id="IPR050358">
    <property type="entry name" value="RSE1/DDB1/CFT1"/>
</dbReference>
<dbReference type="PANTHER" id="PTHR10644">
    <property type="entry name" value="DNA REPAIR/RNA PROCESSING CPSF FAMILY"/>
    <property type="match status" value="1"/>
</dbReference>
<keyword evidence="2" id="KW-0539">Nucleus</keyword>
<accession>A0A1R0GW18</accession>
<feature type="domain" description="RSE1/DDB1/CPSF1 first beta-propeller" evidence="5">
    <location>
        <begin position="18"/>
        <end position="446"/>
    </location>
</feature>
<sequence length="1527" mass="171738">MIDSLNYQIITTANKPTSVYSSARGRFFDQFQDGFIISKCNRLEAYRLKENNLELLGEHVVHGRVVATENIKFPDSKLESLIVLTDKKQFGLWSWNQKRGVLEIDFLESIENRIERPLETSPMLAVDPLGRCFVFLAFQGSLHIVCSLNHFDEKNKNSTLHNPDNPRKKYKYQETKPQTSRSLLKIPKFSWSGGKEGYLEDNKMLSEPFLCRIEELKVLDIKFLNEEKVPILAILYEDSGMFRHVKTYRLSITKPHPNSLNLNVKLDLYWQQRDVHITSNIIQPAPLGGLVVVGSSSIVTINHNGISNSKVKINPFNHSYLKNSQILTSTWINDDTDFDKLQISNNTKSVNLEKVKEKSNPGDPERLLFGDDNGNLWLLLVKRLSNLQFGESTIERLGEIPIPTTIIYLKNGILFIGSHFNDSRLVKLHEDGFDSNPDQWNKIESDKKTSSFVENLQTMKNLAPITDMCIIRDTINLQKDNIETNSKNTENPSVKNDPSTTGLDLGVGERLIACSGARSKPSLRVVRSGIGIKEMFTCKIPSPTGIYPVAIHNGDSNQPKDPKILLFLSFPNYTTILEAEFSNIVLDRKISIKGYSYSPSKNLLKSLSSQTIWAGNTASDNTVFLVTKYHVSLLHKSDLKLVDRWSCPVSDTSSSFVPITCATGHGDNLVVSLRGGFLIYFEIENNENGNKIPKLIKSNEIQIRHEISCMNISQPFSNSKKFVHQKNSLILAVGVWDLPNISLYNVPTFDCILELDISSKIHLSKDLNTDTFLELSKNTHVASTETPEKTSKMKFISPLIPTILSSNQFMKNSLGGLMCILESNSLIVANFERVQNLHIDTIPLPPWESPYKIAHHIPTRTIALCTIALASKDPKFKSQFLGDYQDFPVDFEKGKISILDDSSFNVLVNMYLKPYELPESISSIRLEVIPKNYVPQSYVPPRNKSRDDDADMIDNNQSFSTSSECIEVIALGTSITLPEEDDATRGSIYLLQYDRKQNALTELCKMETDGAVYSLVSFKGMLAASVNNKVVLYGLRETTFLGNRTNAISFNTNNLNGNIKMNSNLKTIKLEIMSIEPTHVVSLHLAVPEIKSISQDPFSSVDIFSQSVSNNDFLGVGDLMSGVSVIQHKYLQIRNSNVTKSLKNRKDKDYSNQRSETFSSNKPNSIRDKTDPNSQEIYKSVLEEITREYFTSWVTSLACTITPNLNHELTNLSLSKTDKLYSAKKSNSKSKEHVSLKYLVGENGLNLYSLSYSISTPSNGNKSNKNSILEIDNYGSSSSRISGDLSIGLDAPSNVESEQLDLPSENHLQLTGRYHLGDMVNVILPGSITNQSITNEFNIFTPELLIGTISGAIHMSVNVHESKIGRILDRLQVNMGVLGPASYAGYPIYSHTSSSNIELYSGISMSNFSNYQISEKLREKVPLLDKIKSQSNKVSTLLPQEEFLASPLSKWSHAKYRTFINLNKSGRPFGFIDGDLILLFLDYPVELQQYVFSGANSSYKGYGSQKGNFFQMTFYFILFFIINEYYF</sequence>
<dbReference type="InterPro" id="IPR015943">
    <property type="entry name" value="WD40/YVTN_repeat-like_dom_sf"/>
</dbReference>
<evidence type="ECO:0000313" key="7">
    <source>
        <dbReference type="Proteomes" id="UP000187455"/>
    </source>
</evidence>
<feature type="compositionally biased region" description="Polar residues" evidence="3">
    <location>
        <begin position="1152"/>
        <end position="1164"/>
    </location>
</feature>
<dbReference type="InterPro" id="IPR018846">
    <property type="entry name" value="Beta-prop_RSE1/DDB1/CPSF1_1st"/>
</dbReference>
<evidence type="ECO:0000313" key="6">
    <source>
        <dbReference type="EMBL" id="OLY81094.1"/>
    </source>
</evidence>
<evidence type="ECO:0000256" key="2">
    <source>
        <dbReference type="ARBA" id="ARBA00023242"/>
    </source>
</evidence>
<organism evidence="6 7">
    <name type="scientific">Smittium mucronatum</name>
    <dbReference type="NCBI Taxonomy" id="133383"/>
    <lineage>
        <taxon>Eukaryota</taxon>
        <taxon>Fungi</taxon>
        <taxon>Fungi incertae sedis</taxon>
        <taxon>Zoopagomycota</taxon>
        <taxon>Kickxellomycotina</taxon>
        <taxon>Harpellomycetes</taxon>
        <taxon>Harpellales</taxon>
        <taxon>Legeriomycetaceae</taxon>
        <taxon>Smittium</taxon>
    </lineage>
</organism>